<evidence type="ECO:0000256" key="6">
    <source>
        <dbReference type="PIRSR" id="PIRSR600888-3"/>
    </source>
</evidence>
<dbReference type="SUPFAM" id="SSF51182">
    <property type="entry name" value="RmlC-like cupins"/>
    <property type="match status" value="1"/>
</dbReference>
<name>A0A916U146_9HYPH</name>
<dbReference type="InterPro" id="IPR000888">
    <property type="entry name" value="RmlC-like"/>
</dbReference>
<dbReference type="EC" id="5.1.3.13" evidence="3 7"/>
<evidence type="ECO:0000256" key="1">
    <source>
        <dbReference type="ARBA" id="ARBA00001298"/>
    </source>
</evidence>
<accession>A0A916U146</accession>
<feature type="site" description="Participates in a stacking interaction with the thymidine ring of dTDP-4-oxo-6-deoxyglucose" evidence="6">
    <location>
        <position position="139"/>
    </location>
</feature>
<dbReference type="GO" id="GO:0005829">
    <property type="term" value="C:cytosol"/>
    <property type="evidence" value="ECO:0007669"/>
    <property type="project" value="TreeGrafter"/>
</dbReference>
<protein>
    <recommendedName>
        <fullName evidence="4 7">dTDP-4-dehydrorhamnose 3,5-epimerase</fullName>
        <ecNumber evidence="3 7">5.1.3.13</ecNumber>
    </recommendedName>
    <alternativeName>
        <fullName evidence="7">Thymidine diphospho-4-keto-rhamnose 3,5-epimerase</fullName>
    </alternativeName>
</protein>
<evidence type="ECO:0000256" key="2">
    <source>
        <dbReference type="ARBA" id="ARBA00001997"/>
    </source>
</evidence>
<reference evidence="8" key="2">
    <citation type="submission" date="2020-09" db="EMBL/GenBank/DDBJ databases">
        <authorList>
            <person name="Sun Q."/>
            <person name="Zhou Y."/>
        </authorList>
    </citation>
    <scope>NUCLEOTIDE SEQUENCE</scope>
    <source>
        <strain evidence="8">CGMCC 1.12919</strain>
    </source>
</reference>
<keyword evidence="7" id="KW-0413">Isomerase</keyword>
<sequence>MVSIEATAIPDVKVVTPKRHGDHRGFFSETFNLRDFAEGGIAGGFVQDNHSLSGPVGTVRGLHFQSAPFAQDKLVRVVRGAILDVAVDLRRSSPTYGRHVAVELSAQNWRQLWVPVGFAHGFCTLEPDTEVVYKVTGYYSAAHDHGMRWNDPDLGIAWPVAGDAALLSAKDAAQPRFAELPAYFD</sequence>
<dbReference type="GO" id="GO:0008830">
    <property type="term" value="F:dTDP-4-dehydrorhamnose 3,5-epimerase activity"/>
    <property type="evidence" value="ECO:0007669"/>
    <property type="project" value="UniProtKB-UniRule"/>
</dbReference>
<comment type="similarity">
    <text evidence="7">Belongs to the dTDP-4-dehydrorhamnose 3,5-epimerase family.</text>
</comment>
<comment type="pathway">
    <text evidence="7">Carbohydrate biosynthesis; dTDP-L-rhamnose biosynthesis.</text>
</comment>
<dbReference type="PANTHER" id="PTHR21047:SF2">
    <property type="entry name" value="THYMIDINE DIPHOSPHO-4-KETO-RHAMNOSE 3,5-EPIMERASE"/>
    <property type="match status" value="1"/>
</dbReference>
<reference evidence="8" key="1">
    <citation type="journal article" date="2014" name="Int. J. Syst. Evol. Microbiol.">
        <title>Complete genome sequence of Corynebacterium casei LMG S-19264T (=DSM 44701T), isolated from a smear-ripened cheese.</title>
        <authorList>
            <consortium name="US DOE Joint Genome Institute (JGI-PGF)"/>
            <person name="Walter F."/>
            <person name="Albersmeier A."/>
            <person name="Kalinowski J."/>
            <person name="Ruckert C."/>
        </authorList>
    </citation>
    <scope>NUCLEOTIDE SEQUENCE</scope>
    <source>
        <strain evidence="8">CGMCC 1.12919</strain>
    </source>
</reference>
<dbReference type="GO" id="GO:0019305">
    <property type="term" value="P:dTDP-rhamnose biosynthetic process"/>
    <property type="evidence" value="ECO:0007669"/>
    <property type="project" value="UniProtKB-UniRule"/>
</dbReference>
<comment type="subunit">
    <text evidence="7">Homodimer.</text>
</comment>
<organism evidence="8 9">
    <name type="scientific">Chelatococcus reniformis</name>
    <dbReference type="NCBI Taxonomy" id="1494448"/>
    <lineage>
        <taxon>Bacteria</taxon>
        <taxon>Pseudomonadati</taxon>
        <taxon>Pseudomonadota</taxon>
        <taxon>Alphaproteobacteria</taxon>
        <taxon>Hyphomicrobiales</taxon>
        <taxon>Chelatococcaceae</taxon>
        <taxon>Chelatococcus</taxon>
    </lineage>
</organism>
<dbReference type="NCBIfam" id="TIGR01221">
    <property type="entry name" value="rmlC"/>
    <property type="match status" value="1"/>
</dbReference>
<proteinExistence type="inferred from homology"/>
<dbReference type="EMBL" id="BMGG01000002">
    <property type="protein sequence ID" value="GGC53961.1"/>
    <property type="molecule type" value="Genomic_DNA"/>
</dbReference>
<dbReference type="RefSeq" id="WP_188608157.1">
    <property type="nucleotide sequence ID" value="NZ_BMGG01000002.1"/>
</dbReference>
<evidence type="ECO:0000313" key="8">
    <source>
        <dbReference type="EMBL" id="GGC53961.1"/>
    </source>
</evidence>
<dbReference type="InterPro" id="IPR014710">
    <property type="entry name" value="RmlC-like_jellyroll"/>
</dbReference>
<feature type="active site" description="Proton acceptor" evidence="5">
    <location>
        <position position="63"/>
    </location>
</feature>
<comment type="function">
    <text evidence="2 7">Catalyzes the epimerization of the C3' and C5'positions of dTDP-6-deoxy-D-xylo-4-hexulose, forming dTDP-6-deoxy-L-lyxo-4-hexulose.</text>
</comment>
<evidence type="ECO:0000256" key="5">
    <source>
        <dbReference type="PIRSR" id="PIRSR600888-1"/>
    </source>
</evidence>
<evidence type="ECO:0000256" key="3">
    <source>
        <dbReference type="ARBA" id="ARBA00012098"/>
    </source>
</evidence>
<dbReference type="CDD" id="cd00438">
    <property type="entry name" value="cupin_RmlC"/>
    <property type="match status" value="1"/>
</dbReference>
<feature type="active site" description="Proton donor" evidence="5">
    <location>
        <position position="133"/>
    </location>
</feature>
<dbReference type="InterPro" id="IPR011051">
    <property type="entry name" value="RmlC_Cupin_sf"/>
</dbReference>
<comment type="catalytic activity">
    <reaction evidence="1 7">
        <text>dTDP-4-dehydro-6-deoxy-alpha-D-glucose = dTDP-4-dehydro-beta-L-rhamnose</text>
        <dbReference type="Rhea" id="RHEA:16969"/>
        <dbReference type="ChEBI" id="CHEBI:57649"/>
        <dbReference type="ChEBI" id="CHEBI:62830"/>
        <dbReference type="EC" id="5.1.3.13"/>
    </reaction>
</comment>
<comment type="caution">
    <text evidence="8">The sequence shown here is derived from an EMBL/GenBank/DDBJ whole genome shotgun (WGS) entry which is preliminary data.</text>
</comment>
<dbReference type="GO" id="GO:0000271">
    <property type="term" value="P:polysaccharide biosynthetic process"/>
    <property type="evidence" value="ECO:0007669"/>
    <property type="project" value="TreeGrafter"/>
</dbReference>
<evidence type="ECO:0000256" key="4">
    <source>
        <dbReference type="ARBA" id="ARBA00019595"/>
    </source>
</evidence>
<gene>
    <name evidence="8" type="ORF">GCM10010994_11150</name>
</gene>
<dbReference type="AlphaFoldDB" id="A0A916U146"/>
<evidence type="ECO:0000313" key="9">
    <source>
        <dbReference type="Proteomes" id="UP000637002"/>
    </source>
</evidence>
<evidence type="ECO:0000256" key="7">
    <source>
        <dbReference type="RuleBase" id="RU364069"/>
    </source>
</evidence>
<dbReference type="PANTHER" id="PTHR21047">
    <property type="entry name" value="DTDP-6-DEOXY-D-GLUCOSE-3,5 EPIMERASE"/>
    <property type="match status" value="1"/>
</dbReference>
<dbReference type="Gene3D" id="2.60.120.10">
    <property type="entry name" value="Jelly Rolls"/>
    <property type="match status" value="1"/>
</dbReference>
<dbReference type="Pfam" id="PF00908">
    <property type="entry name" value="dTDP_sugar_isom"/>
    <property type="match status" value="1"/>
</dbReference>
<keyword evidence="9" id="KW-1185">Reference proteome</keyword>
<dbReference type="Proteomes" id="UP000637002">
    <property type="component" value="Unassembled WGS sequence"/>
</dbReference>